<dbReference type="AlphaFoldDB" id="A0ABD2F930"/>
<evidence type="ECO:0000256" key="1">
    <source>
        <dbReference type="SAM" id="MobiDB-lite"/>
    </source>
</evidence>
<organism evidence="2 3">
    <name type="scientific">Daubentonia madagascariensis</name>
    <name type="common">Aye-aye</name>
    <name type="synonym">Sciurus madagascariensis</name>
    <dbReference type="NCBI Taxonomy" id="31869"/>
    <lineage>
        <taxon>Eukaryota</taxon>
        <taxon>Metazoa</taxon>
        <taxon>Chordata</taxon>
        <taxon>Craniata</taxon>
        <taxon>Vertebrata</taxon>
        <taxon>Euteleostomi</taxon>
        <taxon>Mammalia</taxon>
        <taxon>Eutheria</taxon>
        <taxon>Euarchontoglires</taxon>
        <taxon>Primates</taxon>
        <taxon>Strepsirrhini</taxon>
        <taxon>Chiromyiformes</taxon>
        <taxon>Daubentoniidae</taxon>
        <taxon>Daubentonia</taxon>
    </lineage>
</organism>
<evidence type="ECO:0000313" key="3">
    <source>
        <dbReference type="Proteomes" id="UP001610411"/>
    </source>
</evidence>
<feature type="compositionally biased region" description="Pro residues" evidence="1">
    <location>
        <begin position="66"/>
        <end position="82"/>
    </location>
</feature>
<gene>
    <name evidence="2" type="ORF">WCI35_002142</name>
</gene>
<keyword evidence="3" id="KW-1185">Reference proteome</keyword>
<evidence type="ECO:0000313" key="2">
    <source>
        <dbReference type="EMBL" id="KAL2805490.1"/>
    </source>
</evidence>
<dbReference type="EMBL" id="JBFSEQ010000001">
    <property type="protein sequence ID" value="KAL2805490.1"/>
    <property type="molecule type" value="Genomic_DNA"/>
</dbReference>
<comment type="caution">
    <text evidence="2">The sequence shown here is derived from an EMBL/GenBank/DDBJ whole genome shotgun (WGS) entry which is preliminary data.</text>
</comment>
<feature type="region of interest" description="Disordered" evidence="1">
    <location>
        <begin position="66"/>
        <end position="97"/>
    </location>
</feature>
<reference evidence="2 3" key="1">
    <citation type="journal article" date="2024" name="G3 (Bethesda)">
        <title>A hybrid genome assembly of the endangered aye-aye (Daubentonia madagascariensis).</title>
        <authorList>
            <person name="Versoza C.J."/>
            <person name="Pfeifer S.P."/>
        </authorList>
    </citation>
    <scope>NUCLEOTIDE SEQUENCE [LARGE SCALE GENOMIC DNA]</scope>
    <source>
        <strain evidence="2">6821</strain>
    </source>
</reference>
<dbReference type="Proteomes" id="UP001610411">
    <property type="component" value="Unassembled WGS sequence"/>
</dbReference>
<feature type="non-terminal residue" evidence="2">
    <location>
        <position position="97"/>
    </location>
</feature>
<protein>
    <submittedName>
        <fullName evidence="2">Keratin-associated protein 12-1</fullName>
    </submittedName>
</protein>
<name>A0ABD2F930_DAUMA</name>
<sequence length="97" mass="9627">MCHTSCSSGCQPAGCVPSPCQATCYVPVSCQSSVCVPLSCRPAVCLAPLRPVLHVCARELQARRVPGPPPASPPGAASPPALPSSADLSPAAPLPAA</sequence>
<accession>A0ABD2F930</accession>
<proteinExistence type="predicted"/>